<evidence type="ECO:0000256" key="2">
    <source>
        <dbReference type="ARBA" id="ARBA00022679"/>
    </source>
</evidence>
<dbReference type="InterPro" id="IPR018484">
    <property type="entry name" value="FGGY_N"/>
</dbReference>
<dbReference type="Pfam" id="PF00370">
    <property type="entry name" value="FGGY_N"/>
    <property type="match status" value="1"/>
</dbReference>
<evidence type="ECO:0000256" key="3">
    <source>
        <dbReference type="ARBA" id="ARBA00022777"/>
    </source>
</evidence>
<keyword evidence="3 4" id="KW-0418">Kinase</keyword>
<comment type="similarity">
    <text evidence="1 4">Belongs to the FGGY kinase family.</text>
</comment>
<dbReference type="PANTHER" id="PTHR43095">
    <property type="entry name" value="SUGAR KINASE"/>
    <property type="match status" value="1"/>
</dbReference>
<name>A0ABV6J2F3_9BACL</name>
<dbReference type="Proteomes" id="UP001589818">
    <property type="component" value="Unassembled WGS sequence"/>
</dbReference>
<feature type="domain" description="Carbohydrate kinase FGGY N-terminal" evidence="5">
    <location>
        <begin position="4"/>
        <end position="244"/>
    </location>
</feature>
<dbReference type="InterPro" id="IPR043129">
    <property type="entry name" value="ATPase_NBD"/>
</dbReference>
<dbReference type="EMBL" id="JBHLVF010000005">
    <property type="protein sequence ID" value="MFC0389972.1"/>
    <property type="molecule type" value="Genomic_DNA"/>
</dbReference>
<reference evidence="7 8" key="1">
    <citation type="submission" date="2024-09" db="EMBL/GenBank/DDBJ databases">
        <authorList>
            <person name="Sun Q."/>
            <person name="Mori K."/>
        </authorList>
    </citation>
    <scope>NUCLEOTIDE SEQUENCE [LARGE SCALE GENOMIC DNA]</scope>
    <source>
        <strain evidence="7 8">CCM 4839</strain>
    </source>
</reference>
<dbReference type="PROSITE" id="PS00933">
    <property type="entry name" value="FGGY_KINASES_1"/>
    <property type="match status" value="1"/>
</dbReference>
<evidence type="ECO:0000256" key="4">
    <source>
        <dbReference type="RuleBase" id="RU003733"/>
    </source>
</evidence>
<evidence type="ECO:0000259" key="6">
    <source>
        <dbReference type="Pfam" id="PF02782"/>
    </source>
</evidence>
<evidence type="ECO:0000313" key="8">
    <source>
        <dbReference type="Proteomes" id="UP001589818"/>
    </source>
</evidence>
<dbReference type="Gene3D" id="3.30.420.40">
    <property type="match status" value="2"/>
</dbReference>
<evidence type="ECO:0000256" key="1">
    <source>
        <dbReference type="ARBA" id="ARBA00009156"/>
    </source>
</evidence>
<comment type="caution">
    <text evidence="7">The sequence shown here is derived from an EMBL/GenBank/DDBJ whole genome shotgun (WGS) entry which is preliminary data.</text>
</comment>
<keyword evidence="2 4" id="KW-0808">Transferase</keyword>
<dbReference type="Pfam" id="PF02782">
    <property type="entry name" value="FGGY_C"/>
    <property type="match status" value="1"/>
</dbReference>
<protein>
    <submittedName>
        <fullName evidence="7">L-fuculokinase</fullName>
    </submittedName>
</protein>
<dbReference type="PIRSF" id="PIRSF000538">
    <property type="entry name" value="GlpK"/>
    <property type="match status" value="1"/>
</dbReference>
<proteinExistence type="inferred from homology"/>
<organism evidence="7 8">
    <name type="scientific">Paenibacillus mendelii</name>
    <dbReference type="NCBI Taxonomy" id="206163"/>
    <lineage>
        <taxon>Bacteria</taxon>
        <taxon>Bacillati</taxon>
        <taxon>Bacillota</taxon>
        <taxon>Bacilli</taxon>
        <taxon>Bacillales</taxon>
        <taxon>Paenibacillaceae</taxon>
        <taxon>Paenibacillus</taxon>
    </lineage>
</organism>
<dbReference type="InterPro" id="IPR018485">
    <property type="entry name" value="FGGY_C"/>
</dbReference>
<dbReference type="InterPro" id="IPR018483">
    <property type="entry name" value="Carb_kinase_FGGY_CS"/>
</dbReference>
<evidence type="ECO:0000313" key="7">
    <source>
        <dbReference type="EMBL" id="MFC0389972.1"/>
    </source>
</evidence>
<gene>
    <name evidence="7" type="ORF">ACFFJ8_01145</name>
</gene>
<sequence length="497" mass="54659">MSFIGLDIGTTGCKSSLFDQEGRILSSAYREYPLEYPKPGHYELDPRRVWEAVRTILEETMASQNGIRVQALSISSLGETFVPVDREGRALASGILYTDVRGREETAILERKLGKRRIMELAGVPVHPMFSLPKMMWIKTHQPDVYARTWKFMLFGDYIAYLLTGAATCNHSLASRTMAFNVSNKSWEPVLLEAAGIELALLPDLIQPGGIIGQVRQDLAVTLGLQPDTLVVAGGHDQACAALGAGIMRDNQAIDGIGTVECITPAYSSPVLNETMLSHQFNCAPHVIEDMYLTYAFNFTGGSLLKWYRDHWGRHAEEEARKAGLGVYDYLTSTAHASPTDLLVVPHFAGSGTPFMNPEAKGVIYGLTLDTNAGQLYRALLEGVTYEMRYNLECLSEAGIPIDTLRAVGGGAKSDLWLQIKADIMNRPIERLNVSEAGTVGAIMLAGKAAGAYRSFDEAASVLVKPDRTFHPGKPNTELYQDRYEKYKKLLISLSNL</sequence>
<keyword evidence="8" id="KW-1185">Reference proteome</keyword>
<evidence type="ECO:0000259" key="5">
    <source>
        <dbReference type="Pfam" id="PF00370"/>
    </source>
</evidence>
<feature type="domain" description="Carbohydrate kinase FGGY C-terminal" evidence="6">
    <location>
        <begin position="258"/>
        <end position="450"/>
    </location>
</feature>
<dbReference type="CDD" id="cd07773">
    <property type="entry name" value="ASKHA_NBD_FGGY_FK"/>
    <property type="match status" value="1"/>
</dbReference>
<dbReference type="InterPro" id="IPR000577">
    <property type="entry name" value="Carb_kinase_FGGY"/>
</dbReference>
<dbReference type="SUPFAM" id="SSF53067">
    <property type="entry name" value="Actin-like ATPase domain"/>
    <property type="match status" value="2"/>
</dbReference>
<dbReference type="PROSITE" id="PS00445">
    <property type="entry name" value="FGGY_KINASES_2"/>
    <property type="match status" value="1"/>
</dbReference>
<dbReference type="InterPro" id="IPR050406">
    <property type="entry name" value="FGGY_Carb_Kinase"/>
</dbReference>
<dbReference type="RefSeq" id="WP_204822177.1">
    <property type="nucleotide sequence ID" value="NZ_JANHOF010000005.1"/>
</dbReference>
<accession>A0ABV6J2F3</accession>
<dbReference type="PANTHER" id="PTHR43095:SF5">
    <property type="entry name" value="XYLULOSE KINASE"/>
    <property type="match status" value="1"/>
</dbReference>